<organism evidence="1 2">
    <name type="scientific">Drosophila simulans</name>
    <name type="common">Fruit fly</name>
    <dbReference type="NCBI Taxonomy" id="7240"/>
    <lineage>
        <taxon>Eukaryota</taxon>
        <taxon>Metazoa</taxon>
        <taxon>Ecdysozoa</taxon>
        <taxon>Arthropoda</taxon>
        <taxon>Hexapoda</taxon>
        <taxon>Insecta</taxon>
        <taxon>Pterygota</taxon>
        <taxon>Neoptera</taxon>
        <taxon>Endopterygota</taxon>
        <taxon>Diptera</taxon>
        <taxon>Brachycera</taxon>
        <taxon>Muscomorpha</taxon>
        <taxon>Ephydroidea</taxon>
        <taxon>Drosophilidae</taxon>
        <taxon>Drosophila</taxon>
        <taxon>Sophophora</taxon>
    </lineage>
</organism>
<keyword evidence="2" id="KW-1185">Reference proteome</keyword>
<gene>
    <name evidence="1" type="primary">Dsim\GD14571</name>
    <name evidence="1" type="ORF">Dsim_GD14571</name>
</gene>
<proteinExistence type="predicted"/>
<dbReference type="AlphaFoldDB" id="B4QLP6"/>
<protein>
    <submittedName>
        <fullName evidence="1">GD14571</fullName>
    </submittedName>
</protein>
<accession>B4QLP6</accession>
<dbReference type="Proteomes" id="UP000000304">
    <property type="component" value="Chromosome 3L"/>
</dbReference>
<dbReference type="HOGENOM" id="CLU_2870006_0_0_1"/>
<reference evidence="1 2" key="1">
    <citation type="journal article" date="2007" name="Nature">
        <title>Evolution of genes and genomes on the Drosophila phylogeny.</title>
        <authorList>
            <consortium name="Drosophila 12 Genomes Consortium"/>
            <person name="Clark A.G."/>
            <person name="Eisen M.B."/>
            <person name="Smith D.R."/>
            <person name="Bergman C.M."/>
            <person name="Oliver B."/>
            <person name="Markow T.A."/>
            <person name="Kaufman T.C."/>
            <person name="Kellis M."/>
            <person name="Gelbart W."/>
            <person name="Iyer V.N."/>
            <person name="Pollard D.A."/>
            <person name="Sackton T.B."/>
            <person name="Larracuente A.M."/>
            <person name="Singh N.D."/>
            <person name="Abad J.P."/>
            <person name="Abt D.N."/>
            <person name="Adryan B."/>
            <person name="Aguade M."/>
            <person name="Akashi H."/>
            <person name="Anderson W.W."/>
            <person name="Aquadro C.F."/>
            <person name="Ardell D.H."/>
            <person name="Arguello R."/>
            <person name="Artieri C.G."/>
            <person name="Barbash D.A."/>
            <person name="Barker D."/>
            <person name="Barsanti P."/>
            <person name="Batterham P."/>
            <person name="Batzoglou S."/>
            <person name="Begun D."/>
            <person name="Bhutkar A."/>
            <person name="Blanco E."/>
            <person name="Bosak S.A."/>
            <person name="Bradley R.K."/>
            <person name="Brand A.D."/>
            <person name="Brent M.R."/>
            <person name="Brooks A.N."/>
            <person name="Brown R.H."/>
            <person name="Butlin R.K."/>
            <person name="Caggese C."/>
            <person name="Calvi B.R."/>
            <person name="Bernardo de Carvalho A."/>
            <person name="Caspi A."/>
            <person name="Castrezana S."/>
            <person name="Celniker S.E."/>
            <person name="Chang J.L."/>
            <person name="Chapple C."/>
            <person name="Chatterji S."/>
            <person name="Chinwalla A."/>
            <person name="Civetta A."/>
            <person name="Clifton S.W."/>
            <person name="Comeron J.M."/>
            <person name="Costello J.C."/>
            <person name="Coyne J.A."/>
            <person name="Daub J."/>
            <person name="David R.G."/>
            <person name="Delcher A.L."/>
            <person name="Delehaunty K."/>
            <person name="Do C.B."/>
            <person name="Ebling H."/>
            <person name="Edwards K."/>
            <person name="Eickbush T."/>
            <person name="Evans J.D."/>
            <person name="Filipski A."/>
            <person name="Findeiss S."/>
            <person name="Freyhult E."/>
            <person name="Fulton L."/>
            <person name="Fulton R."/>
            <person name="Garcia A.C."/>
            <person name="Gardiner A."/>
            <person name="Garfield D.A."/>
            <person name="Garvin B.E."/>
            <person name="Gibson G."/>
            <person name="Gilbert D."/>
            <person name="Gnerre S."/>
            <person name="Godfrey J."/>
            <person name="Good R."/>
            <person name="Gotea V."/>
            <person name="Gravely B."/>
            <person name="Greenberg A.J."/>
            <person name="Griffiths-Jones S."/>
            <person name="Gross S."/>
            <person name="Guigo R."/>
            <person name="Gustafson E.A."/>
            <person name="Haerty W."/>
            <person name="Hahn M.W."/>
            <person name="Halligan D.L."/>
            <person name="Halpern A.L."/>
            <person name="Halter G.M."/>
            <person name="Han M.V."/>
            <person name="Heger A."/>
            <person name="Hillier L."/>
            <person name="Hinrichs A.S."/>
            <person name="Holmes I."/>
            <person name="Hoskins R.A."/>
            <person name="Hubisz M.J."/>
            <person name="Hultmark D."/>
            <person name="Huntley M.A."/>
            <person name="Jaffe D.B."/>
            <person name="Jagadeeshan S."/>
            <person name="Jeck W.R."/>
            <person name="Johnson J."/>
            <person name="Jones C.D."/>
            <person name="Jordan W.C."/>
            <person name="Karpen G.H."/>
            <person name="Kataoka E."/>
            <person name="Keightley P.D."/>
            <person name="Kheradpour P."/>
            <person name="Kirkness E.F."/>
            <person name="Koerich L.B."/>
            <person name="Kristiansen K."/>
            <person name="Kudrna D."/>
            <person name="Kulathinal R.J."/>
            <person name="Kumar S."/>
            <person name="Kwok R."/>
            <person name="Lander E."/>
            <person name="Langley C.H."/>
            <person name="Lapoint R."/>
            <person name="Lazzaro B.P."/>
            <person name="Lee S.J."/>
            <person name="Levesque L."/>
            <person name="Li R."/>
            <person name="Lin C.F."/>
            <person name="Lin M.F."/>
            <person name="Lindblad-Toh K."/>
            <person name="Llopart A."/>
            <person name="Long M."/>
            <person name="Low L."/>
            <person name="Lozovsky E."/>
            <person name="Lu J."/>
            <person name="Luo M."/>
            <person name="Machado C.A."/>
            <person name="Makalowski W."/>
            <person name="Marzo M."/>
            <person name="Matsuda M."/>
            <person name="Matzkin L."/>
            <person name="McAllister B."/>
            <person name="McBride C.S."/>
            <person name="McKernan B."/>
            <person name="McKernan K."/>
            <person name="Mendez-Lago M."/>
            <person name="Minx P."/>
            <person name="Mollenhauer M.U."/>
            <person name="Montooth K."/>
            <person name="Mount S.M."/>
            <person name="Mu X."/>
            <person name="Myers E."/>
            <person name="Negre B."/>
            <person name="Newfeld S."/>
            <person name="Nielsen R."/>
            <person name="Noor M.A."/>
            <person name="O'Grady P."/>
            <person name="Pachter L."/>
            <person name="Papaceit M."/>
            <person name="Parisi M.J."/>
            <person name="Parisi M."/>
            <person name="Parts L."/>
            <person name="Pedersen J.S."/>
            <person name="Pesole G."/>
            <person name="Phillippy A.M."/>
            <person name="Ponting C.P."/>
            <person name="Pop M."/>
            <person name="Porcelli D."/>
            <person name="Powell J.R."/>
            <person name="Prohaska S."/>
            <person name="Pruitt K."/>
            <person name="Puig M."/>
            <person name="Quesneville H."/>
            <person name="Ram K.R."/>
            <person name="Rand D."/>
            <person name="Rasmussen M.D."/>
            <person name="Reed L.K."/>
            <person name="Reenan R."/>
            <person name="Reily A."/>
            <person name="Remington K.A."/>
            <person name="Rieger T.T."/>
            <person name="Ritchie M.G."/>
            <person name="Robin C."/>
            <person name="Rogers Y.H."/>
            <person name="Rohde C."/>
            <person name="Rozas J."/>
            <person name="Rubenfield M.J."/>
            <person name="Ruiz A."/>
            <person name="Russo S."/>
            <person name="Salzberg S.L."/>
            <person name="Sanchez-Gracia A."/>
            <person name="Saranga D.J."/>
            <person name="Sato H."/>
            <person name="Schaeffer S.W."/>
            <person name="Schatz M.C."/>
            <person name="Schlenke T."/>
            <person name="Schwartz R."/>
            <person name="Segarra C."/>
            <person name="Singh R.S."/>
            <person name="Sirot L."/>
            <person name="Sirota M."/>
            <person name="Sisneros N.B."/>
            <person name="Smith C.D."/>
            <person name="Smith T.F."/>
            <person name="Spieth J."/>
            <person name="Stage D.E."/>
            <person name="Stark A."/>
            <person name="Stephan W."/>
            <person name="Strausberg R.L."/>
            <person name="Strempel S."/>
            <person name="Sturgill D."/>
            <person name="Sutton G."/>
            <person name="Sutton G.G."/>
            <person name="Tao W."/>
            <person name="Teichmann S."/>
            <person name="Tobari Y.N."/>
            <person name="Tomimura Y."/>
            <person name="Tsolas J.M."/>
            <person name="Valente V.L."/>
            <person name="Venter E."/>
            <person name="Venter J.C."/>
            <person name="Vicario S."/>
            <person name="Vieira F.G."/>
            <person name="Vilella A.J."/>
            <person name="Villasante A."/>
            <person name="Walenz B."/>
            <person name="Wang J."/>
            <person name="Wasserman M."/>
            <person name="Watts T."/>
            <person name="Wilson D."/>
            <person name="Wilson R.K."/>
            <person name="Wing R.A."/>
            <person name="Wolfner M.F."/>
            <person name="Wong A."/>
            <person name="Wong G.K."/>
            <person name="Wu C.I."/>
            <person name="Wu G."/>
            <person name="Yamamoto D."/>
            <person name="Yang H.P."/>
            <person name="Yang S.P."/>
            <person name="Yorke J.A."/>
            <person name="Yoshida K."/>
            <person name="Zdobnov E."/>
            <person name="Zhang P."/>
            <person name="Zhang Y."/>
            <person name="Zimin A.V."/>
            <person name="Baldwin J."/>
            <person name="Abdouelleil A."/>
            <person name="Abdulkadir J."/>
            <person name="Abebe A."/>
            <person name="Abera B."/>
            <person name="Abreu J."/>
            <person name="Acer S.C."/>
            <person name="Aftuck L."/>
            <person name="Alexander A."/>
            <person name="An P."/>
            <person name="Anderson E."/>
            <person name="Anderson S."/>
            <person name="Arachi H."/>
            <person name="Azer M."/>
            <person name="Bachantsang P."/>
            <person name="Barry A."/>
            <person name="Bayul T."/>
            <person name="Berlin A."/>
            <person name="Bessette D."/>
            <person name="Bloom T."/>
            <person name="Blye J."/>
            <person name="Boguslavskiy L."/>
            <person name="Bonnet C."/>
            <person name="Boukhgalter B."/>
            <person name="Bourzgui I."/>
            <person name="Brown A."/>
            <person name="Cahill P."/>
            <person name="Channer S."/>
            <person name="Cheshatsang Y."/>
            <person name="Chuda L."/>
            <person name="Citroen M."/>
            <person name="Collymore A."/>
            <person name="Cooke P."/>
            <person name="Costello M."/>
            <person name="D'Aco K."/>
            <person name="Daza R."/>
            <person name="De Haan G."/>
            <person name="DeGray S."/>
            <person name="DeMaso C."/>
            <person name="Dhargay N."/>
            <person name="Dooley K."/>
            <person name="Dooley E."/>
            <person name="Doricent M."/>
            <person name="Dorje P."/>
            <person name="Dorjee K."/>
            <person name="Dupes A."/>
            <person name="Elong R."/>
            <person name="Falk J."/>
            <person name="Farina A."/>
            <person name="Faro S."/>
            <person name="Ferguson D."/>
            <person name="Fisher S."/>
            <person name="Foley C.D."/>
            <person name="Franke A."/>
            <person name="Friedrich D."/>
            <person name="Gadbois L."/>
            <person name="Gearin G."/>
            <person name="Gearin C.R."/>
            <person name="Giannoukos G."/>
            <person name="Goode T."/>
            <person name="Graham J."/>
            <person name="Grandbois E."/>
            <person name="Grewal S."/>
            <person name="Gyaltsen K."/>
            <person name="Hafez N."/>
            <person name="Hagos B."/>
            <person name="Hall J."/>
            <person name="Henson C."/>
            <person name="Hollinger A."/>
            <person name="Honan T."/>
            <person name="Huard M.D."/>
            <person name="Hughes L."/>
            <person name="Hurhula B."/>
            <person name="Husby M.E."/>
            <person name="Kamat A."/>
            <person name="Kanga B."/>
            <person name="Kashin S."/>
            <person name="Khazanovich D."/>
            <person name="Kisner P."/>
            <person name="Lance K."/>
            <person name="Lara M."/>
            <person name="Lee W."/>
            <person name="Lennon N."/>
            <person name="Letendre F."/>
            <person name="LeVine R."/>
            <person name="Lipovsky A."/>
            <person name="Liu X."/>
            <person name="Liu J."/>
            <person name="Liu S."/>
            <person name="Lokyitsang T."/>
            <person name="Lokyitsang Y."/>
            <person name="Lubonja R."/>
            <person name="Lui A."/>
            <person name="MacDonald P."/>
            <person name="Magnisalis V."/>
            <person name="Maru K."/>
            <person name="Matthews C."/>
            <person name="McCusker W."/>
            <person name="McDonough S."/>
            <person name="Mehta T."/>
            <person name="Meldrim J."/>
            <person name="Meneus L."/>
            <person name="Mihai O."/>
            <person name="Mihalev A."/>
            <person name="Mihova T."/>
            <person name="Mittelman R."/>
            <person name="Mlenga V."/>
            <person name="Montmayeur A."/>
            <person name="Mulrain L."/>
            <person name="Navidi A."/>
            <person name="Naylor J."/>
            <person name="Negash T."/>
            <person name="Nguyen T."/>
            <person name="Nguyen N."/>
            <person name="Nicol R."/>
            <person name="Norbu C."/>
            <person name="Norbu N."/>
            <person name="Novod N."/>
            <person name="O'Neill B."/>
            <person name="Osman S."/>
            <person name="Markiewicz E."/>
            <person name="Oyono O.L."/>
            <person name="Patti C."/>
            <person name="Phunkhang P."/>
            <person name="Pierre F."/>
            <person name="Priest M."/>
            <person name="Raghuraman S."/>
            <person name="Rege F."/>
            <person name="Reyes R."/>
            <person name="Rise C."/>
            <person name="Rogov P."/>
            <person name="Ross K."/>
            <person name="Ryan E."/>
            <person name="Settipalli S."/>
            <person name="Shea T."/>
            <person name="Sherpa N."/>
            <person name="Shi L."/>
            <person name="Shih D."/>
            <person name="Sparrow T."/>
            <person name="Spaulding J."/>
            <person name="Stalker J."/>
            <person name="Stange-Thomann N."/>
            <person name="Stavropoulos S."/>
            <person name="Stone C."/>
            <person name="Strader C."/>
            <person name="Tesfaye S."/>
            <person name="Thomson T."/>
            <person name="Thoulutsang Y."/>
            <person name="Thoulutsang D."/>
            <person name="Topham K."/>
            <person name="Topping I."/>
            <person name="Tsamla T."/>
            <person name="Vassiliev H."/>
            <person name="Vo A."/>
            <person name="Wangchuk T."/>
            <person name="Wangdi T."/>
            <person name="Weiand M."/>
            <person name="Wilkinson J."/>
            <person name="Wilson A."/>
            <person name="Yadav S."/>
            <person name="Young G."/>
            <person name="Yu Q."/>
            <person name="Zembek L."/>
            <person name="Zhong D."/>
            <person name="Zimmer A."/>
            <person name="Zwirko Z."/>
            <person name="Jaffe D.B."/>
            <person name="Alvarez P."/>
            <person name="Brockman W."/>
            <person name="Butler J."/>
            <person name="Chin C."/>
            <person name="Gnerre S."/>
            <person name="Grabherr M."/>
            <person name="Kleber M."/>
            <person name="Mauceli E."/>
            <person name="MacCallum I."/>
        </authorList>
    </citation>
    <scope>NUCLEOTIDE SEQUENCE [LARGE SCALE GENOMIC DNA]</scope>
    <source>
        <strain evidence="2">white501</strain>
    </source>
</reference>
<sequence length="64" mass="6612">MGSRNAAANDRSMLLTGMHGSIMAPVSKVFEPVSSTTMAVGRMGTAFCCPVATAGDATETFGRR</sequence>
<evidence type="ECO:0000313" key="1">
    <source>
        <dbReference type="EMBL" id="EDX10595.1"/>
    </source>
</evidence>
<name>B4QLP6_DROSI</name>
<evidence type="ECO:0000313" key="2">
    <source>
        <dbReference type="Proteomes" id="UP000000304"/>
    </source>
</evidence>
<dbReference type="EMBL" id="CM000363">
    <property type="protein sequence ID" value="EDX10595.1"/>
    <property type="molecule type" value="Genomic_DNA"/>
</dbReference>